<proteinExistence type="predicted"/>
<evidence type="ECO:0000313" key="2">
    <source>
        <dbReference type="EMBL" id="KAG2082552.1"/>
    </source>
</evidence>
<dbReference type="Pfam" id="PF18803">
    <property type="entry name" value="CxC2"/>
    <property type="match status" value="1"/>
</dbReference>
<sequence length="899" mass="102443">NDYLREWKHRTKDYLDMFMAREAPHSDRVCSLCDRDGAYRCHDCFSEPIFCSECCQTQHVQLPFHKISQWNGDFFEESSLTKLGMEYHLGHRGLPCPRNTGGPEEIRREEKDVFDNDSVDMPAIKEFTDDEDSSPTDGTSGHKGMPVVGCIVRVTVVDIMGIHYLIIRFCQCTDAPNAEKQLFQMGLFLASFTQPRTTFTFALLNDFALDNVESGTSAMNYYNKLRQRTSSIFPHLVPDRYRELMRVARQWRQLKLLRWNGFAHGRMHPKPGELGLFCPTCPQPGINVMLPTEYNKMKLRWLYGCSLVMDGNFKAEHHHPTNPDDEVWLMDGLGFMVSRKRYKAHLAVATDSMQRSECNNHRAVNQANASQHKLEATGIGGCACARHGCFVPHSMVDFQKGERQMNMDYALCNTLGYNTQGLETALTFYDVNCQYNKYLLRWIEDSPYLAIPFGMEVIPGIGLWHVHGHQDQCYVRYASNFITGVARIDGEIMETLWAPLNIISPSCRGMSTPHRQECLDYQMNDCNFMKMIRMSIFLCRKYKEAKRGAAESSKAFEKLNESADPDTVTKWQEQETAANASQAEDPSSMDIYEVCLEKVPSRKQVELDILQSQGCRPEAHRRLGAATWIASGITIEESQIALAIDIRKLGRHPTETQKLSIARHRVALQHTIDEFNLAAERYLGQGFDEDDDVLDMDLAFVDDDTDAPEDNWQEVGIEPLEDGPAAVFRPEITVIPLPSNIGLAWCDELSVTDLVAQEITLREGQANDLLHLLRVHLADKAVLFCTTVRPAKSQARSTRAWVQVHSVEQVIRLNTHIYTECWQQLVKLEAFSVLEKYRLLDKKDLKTSAAVADPNAQGQRNSTLPWFWSFEVQADSTSSDWMTECKFSIYVISSSLMSQ</sequence>
<dbReference type="AlphaFoldDB" id="A0A9P7EQ80"/>
<keyword evidence="3" id="KW-1185">Reference proteome</keyword>
<dbReference type="OrthoDB" id="3214502at2759"/>
<dbReference type="PANTHER" id="PTHR33096:SF1">
    <property type="entry name" value="CXC1-LIKE CYSTEINE CLUSTER ASSOCIATED WITH KDZ TRANSPOSASES DOMAIN-CONTAINING PROTEIN"/>
    <property type="match status" value="1"/>
</dbReference>
<dbReference type="PANTHER" id="PTHR33096">
    <property type="entry name" value="CXC2 DOMAIN-CONTAINING PROTEIN"/>
    <property type="match status" value="1"/>
</dbReference>
<feature type="non-terminal residue" evidence="2">
    <location>
        <position position="1"/>
    </location>
</feature>
<dbReference type="InterPro" id="IPR041457">
    <property type="entry name" value="CxC2_KDZ-assoc"/>
</dbReference>
<organism evidence="2 3">
    <name type="scientific">Suillus discolor</name>
    <dbReference type="NCBI Taxonomy" id="1912936"/>
    <lineage>
        <taxon>Eukaryota</taxon>
        <taxon>Fungi</taxon>
        <taxon>Dikarya</taxon>
        <taxon>Basidiomycota</taxon>
        <taxon>Agaricomycotina</taxon>
        <taxon>Agaricomycetes</taxon>
        <taxon>Agaricomycetidae</taxon>
        <taxon>Boletales</taxon>
        <taxon>Suillineae</taxon>
        <taxon>Suillaceae</taxon>
        <taxon>Suillus</taxon>
    </lineage>
</organism>
<comment type="caution">
    <text evidence="2">The sequence shown here is derived from an EMBL/GenBank/DDBJ whole genome shotgun (WGS) entry which is preliminary data.</text>
</comment>
<feature type="domain" description="CxC2-like cysteine cluster KDZ transposase-associated" evidence="1">
    <location>
        <begin position="152"/>
        <end position="230"/>
    </location>
</feature>
<dbReference type="InterPro" id="IPR040521">
    <property type="entry name" value="KDZ"/>
</dbReference>
<accession>A0A9P7EQ80</accession>
<dbReference type="GeneID" id="64694430"/>
<dbReference type="Proteomes" id="UP000823399">
    <property type="component" value="Unassembled WGS sequence"/>
</dbReference>
<name>A0A9P7EQ80_9AGAM</name>
<evidence type="ECO:0000259" key="1">
    <source>
        <dbReference type="Pfam" id="PF18803"/>
    </source>
</evidence>
<reference evidence="2" key="1">
    <citation type="journal article" date="2020" name="New Phytol.">
        <title>Comparative genomics reveals dynamic genome evolution in host specialist ectomycorrhizal fungi.</title>
        <authorList>
            <person name="Lofgren L.A."/>
            <person name="Nguyen N.H."/>
            <person name="Vilgalys R."/>
            <person name="Ruytinx J."/>
            <person name="Liao H.L."/>
            <person name="Branco S."/>
            <person name="Kuo A."/>
            <person name="LaButti K."/>
            <person name="Lipzen A."/>
            <person name="Andreopoulos W."/>
            <person name="Pangilinan J."/>
            <person name="Riley R."/>
            <person name="Hundley H."/>
            <person name="Na H."/>
            <person name="Barry K."/>
            <person name="Grigoriev I.V."/>
            <person name="Stajich J.E."/>
            <person name="Kennedy P.G."/>
        </authorList>
    </citation>
    <scope>NUCLEOTIDE SEQUENCE</scope>
    <source>
        <strain evidence="2">FC423</strain>
    </source>
</reference>
<dbReference type="RefSeq" id="XP_041284309.1">
    <property type="nucleotide sequence ID" value="XM_041432171.1"/>
</dbReference>
<dbReference type="EMBL" id="JABBWM010000330">
    <property type="protein sequence ID" value="KAG2082552.1"/>
    <property type="molecule type" value="Genomic_DNA"/>
</dbReference>
<protein>
    <recommendedName>
        <fullName evidence="1">CxC2-like cysteine cluster KDZ transposase-associated domain-containing protein</fullName>
    </recommendedName>
</protein>
<dbReference type="Pfam" id="PF18758">
    <property type="entry name" value="KDZ"/>
    <property type="match status" value="1"/>
</dbReference>
<gene>
    <name evidence="2" type="ORF">F5147DRAFT_590358</name>
</gene>
<evidence type="ECO:0000313" key="3">
    <source>
        <dbReference type="Proteomes" id="UP000823399"/>
    </source>
</evidence>